<dbReference type="GO" id="GO:0015979">
    <property type="term" value="P:photosynthesis"/>
    <property type="evidence" value="ECO:0007669"/>
    <property type="project" value="InterPro"/>
</dbReference>
<sequence>MDPTNATVSPKFGTFVFPSARVVVTCLSLSLTASFGGNSVMIGRHRHRHRHHQRRWHGYVGWLLYGTLMQYPHGFAGSGGTTVRVQRDGLSGSRRLHHTVSTLLANQSSNNQDTHTPNTAIDDVGPVLPQSTRMSTTNTNVSTTTTPTSQQFMTAMGTSPRRILLSGLSSTAIALAANFLGSTSKLLEFVPEEVVEASGLDTYYPRGDYKRVRSGANGYTMLIPKEWVADTSLALAKATRNAGSLDFAMATKPSSTPLSSLSSSFRSVSNALLPDAAFGPPGRNRGPKDGTGGLDNTNVSVLVANLPDPTFSLAATLGTPAVAATTLLQRSLAPPGSGRVATLVDAYADEQRHGLYQLEYVVDRGESTRSPDSRARRRAISVLAVSEDRTKLFTMTVVAPEIAWNDPILEPKLRKVAASFRPTEAIIR</sequence>
<dbReference type="Gene3D" id="3.40.1000.10">
    <property type="entry name" value="Mog1/PsbP, alpha/beta/alpha sandwich"/>
    <property type="match status" value="1"/>
</dbReference>
<dbReference type="InParanoid" id="B7GBR4"/>
<dbReference type="HOGENOM" id="CLU_641697_0_0_1"/>
<dbReference type="eggNOG" id="ENOG502QS0I">
    <property type="taxonomic scope" value="Eukaryota"/>
</dbReference>
<reference evidence="5" key="2">
    <citation type="submission" date="2008-08" db="EMBL/GenBank/DDBJ databases">
        <authorList>
            <consortium name="Diatom Consortium"/>
            <person name="Grigoriev I."/>
            <person name="Grimwood J."/>
            <person name="Kuo A."/>
            <person name="Otillar R.P."/>
            <person name="Salamov A."/>
            <person name="Detter J.C."/>
            <person name="Lindquist E."/>
            <person name="Shapiro H."/>
            <person name="Lucas S."/>
            <person name="Glavina del Rio T."/>
            <person name="Pitluck S."/>
            <person name="Rokhsar D."/>
            <person name="Bowler C."/>
        </authorList>
    </citation>
    <scope>GENOME REANNOTATION</scope>
    <source>
        <strain evidence="5">CCAP 1055/1</strain>
    </source>
</reference>
<evidence type="ECO:0000313" key="4">
    <source>
        <dbReference type="EMBL" id="EEC43973.1"/>
    </source>
</evidence>
<dbReference type="InterPro" id="IPR002683">
    <property type="entry name" value="PsbP_C"/>
</dbReference>
<dbReference type="Proteomes" id="UP000000759">
    <property type="component" value="Chromosome 24"/>
</dbReference>
<reference evidence="4 5" key="1">
    <citation type="journal article" date="2008" name="Nature">
        <title>The Phaeodactylum genome reveals the evolutionary history of diatom genomes.</title>
        <authorList>
            <person name="Bowler C."/>
            <person name="Allen A.E."/>
            <person name="Badger J.H."/>
            <person name="Grimwood J."/>
            <person name="Jabbari K."/>
            <person name="Kuo A."/>
            <person name="Maheswari U."/>
            <person name="Martens C."/>
            <person name="Maumus F."/>
            <person name="Otillar R.P."/>
            <person name="Rayko E."/>
            <person name="Salamov A."/>
            <person name="Vandepoele K."/>
            <person name="Beszteri B."/>
            <person name="Gruber A."/>
            <person name="Heijde M."/>
            <person name="Katinka M."/>
            <person name="Mock T."/>
            <person name="Valentin K."/>
            <person name="Verret F."/>
            <person name="Berges J.A."/>
            <person name="Brownlee C."/>
            <person name="Cadoret J.P."/>
            <person name="Chiovitti A."/>
            <person name="Choi C.J."/>
            <person name="Coesel S."/>
            <person name="De Martino A."/>
            <person name="Detter J.C."/>
            <person name="Durkin C."/>
            <person name="Falciatore A."/>
            <person name="Fournet J."/>
            <person name="Haruta M."/>
            <person name="Huysman M.J."/>
            <person name="Jenkins B.D."/>
            <person name="Jiroutova K."/>
            <person name="Jorgensen R.E."/>
            <person name="Joubert Y."/>
            <person name="Kaplan A."/>
            <person name="Kroger N."/>
            <person name="Kroth P.G."/>
            <person name="La Roche J."/>
            <person name="Lindquist E."/>
            <person name="Lommer M."/>
            <person name="Martin-Jezequel V."/>
            <person name="Lopez P.J."/>
            <person name="Lucas S."/>
            <person name="Mangogna M."/>
            <person name="McGinnis K."/>
            <person name="Medlin L.K."/>
            <person name="Montsant A."/>
            <person name="Oudot-Le Secq M.P."/>
            <person name="Napoli C."/>
            <person name="Obornik M."/>
            <person name="Parker M.S."/>
            <person name="Petit J.L."/>
            <person name="Porcel B.M."/>
            <person name="Poulsen N."/>
            <person name="Robison M."/>
            <person name="Rychlewski L."/>
            <person name="Rynearson T.A."/>
            <person name="Schmutz J."/>
            <person name="Shapiro H."/>
            <person name="Siaut M."/>
            <person name="Stanley M."/>
            <person name="Sussman M.R."/>
            <person name="Taylor A.R."/>
            <person name="Vardi A."/>
            <person name="von Dassow P."/>
            <person name="Vyverman W."/>
            <person name="Willis A."/>
            <person name="Wyrwicz L.S."/>
            <person name="Rokhsar D.S."/>
            <person name="Weissenbach J."/>
            <person name="Armbrust E.V."/>
            <person name="Green B.R."/>
            <person name="Van de Peer Y."/>
            <person name="Grigoriev I.V."/>
        </authorList>
    </citation>
    <scope>NUCLEOTIDE SEQUENCE [LARGE SCALE GENOMIC DNA]</scope>
    <source>
        <strain evidence="4 5">CCAP 1055/1</strain>
    </source>
</reference>
<keyword evidence="2" id="KW-1133">Transmembrane helix</keyword>
<dbReference type="STRING" id="556484.B7GBR4"/>
<feature type="compositionally biased region" description="Polar residues" evidence="1">
    <location>
        <begin position="108"/>
        <end position="119"/>
    </location>
</feature>
<proteinExistence type="predicted"/>
<gene>
    <name evidence="4" type="ORF">PHATRDRAFT_49743</name>
</gene>
<dbReference type="InterPro" id="IPR016123">
    <property type="entry name" value="Mog1/PsbP_a/b/a-sand"/>
</dbReference>
<dbReference type="RefSeq" id="XP_002184574.1">
    <property type="nucleotide sequence ID" value="XM_002184538.1"/>
</dbReference>
<dbReference type="GeneID" id="7198333"/>
<keyword evidence="2" id="KW-0472">Membrane</keyword>
<feature type="transmembrane region" description="Helical" evidence="2">
    <location>
        <begin position="20"/>
        <end position="42"/>
    </location>
</feature>
<dbReference type="GO" id="GO:0019898">
    <property type="term" value="C:extrinsic component of membrane"/>
    <property type="evidence" value="ECO:0007669"/>
    <property type="project" value="InterPro"/>
</dbReference>
<dbReference type="SUPFAM" id="SSF55724">
    <property type="entry name" value="Mog1p/PsbP-like"/>
    <property type="match status" value="1"/>
</dbReference>
<feature type="domain" description="PsbP C-terminal" evidence="3">
    <location>
        <begin position="209"/>
        <end position="421"/>
    </location>
</feature>
<accession>B7GBR4</accession>
<organism evidence="4 5">
    <name type="scientific">Phaeodactylum tricornutum (strain CCAP 1055/1)</name>
    <dbReference type="NCBI Taxonomy" id="556484"/>
    <lineage>
        <taxon>Eukaryota</taxon>
        <taxon>Sar</taxon>
        <taxon>Stramenopiles</taxon>
        <taxon>Ochrophyta</taxon>
        <taxon>Bacillariophyta</taxon>
        <taxon>Bacillariophyceae</taxon>
        <taxon>Bacillariophycidae</taxon>
        <taxon>Naviculales</taxon>
        <taxon>Phaeodactylaceae</taxon>
        <taxon>Phaeodactylum</taxon>
    </lineage>
</organism>
<evidence type="ECO:0000256" key="1">
    <source>
        <dbReference type="SAM" id="MobiDB-lite"/>
    </source>
</evidence>
<dbReference type="KEGG" id="pti:PHATRDRAFT_49743"/>
<dbReference type="EMBL" id="CM000626">
    <property type="protein sequence ID" value="EEC43973.1"/>
    <property type="molecule type" value="Genomic_DNA"/>
</dbReference>
<name>B7GBR4_PHATC</name>
<dbReference type="GO" id="GO:0005509">
    <property type="term" value="F:calcium ion binding"/>
    <property type="evidence" value="ECO:0007669"/>
    <property type="project" value="InterPro"/>
</dbReference>
<dbReference type="OMA" id="WNDPILE"/>
<feature type="region of interest" description="Disordered" evidence="1">
    <location>
        <begin position="108"/>
        <end position="127"/>
    </location>
</feature>
<evidence type="ECO:0000313" key="5">
    <source>
        <dbReference type="Proteomes" id="UP000000759"/>
    </source>
</evidence>
<dbReference type="PANTHER" id="PTHR31407:SF16">
    <property type="entry name" value="PSBP DOMAIN-CONTAINING PROTEIN 7, CHLOROPLASTIC"/>
    <property type="match status" value="1"/>
</dbReference>
<protein>
    <recommendedName>
        <fullName evidence="3">PsbP C-terminal domain-containing protein</fullName>
    </recommendedName>
</protein>
<dbReference type="AlphaFoldDB" id="B7GBR4"/>
<evidence type="ECO:0000259" key="3">
    <source>
        <dbReference type="Pfam" id="PF01789"/>
    </source>
</evidence>
<keyword evidence="5" id="KW-1185">Reference proteome</keyword>
<dbReference type="GO" id="GO:0009523">
    <property type="term" value="C:photosystem II"/>
    <property type="evidence" value="ECO:0007669"/>
    <property type="project" value="InterPro"/>
</dbReference>
<dbReference type="Pfam" id="PF01789">
    <property type="entry name" value="PsbP"/>
    <property type="match status" value="1"/>
</dbReference>
<evidence type="ECO:0000256" key="2">
    <source>
        <dbReference type="SAM" id="Phobius"/>
    </source>
</evidence>
<dbReference type="PaxDb" id="2850-Phatr49743"/>
<keyword evidence="2" id="KW-0812">Transmembrane</keyword>
<dbReference type="OrthoDB" id="414405at2759"/>
<dbReference type="PANTHER" id="PTHR31407">
    <property type="match status" value="1"/>
</dbReference>